<proteinExistence type="predicted"/>
<accession>A0AA88TIU4</accession>
<organism evidence="1 2">
    <name type="scientific">Cirrhinus molitorella</name>
    <name type="common">mud carp</name>
    <dbReference type="NCBI Taxonomy" id="172907"/>
    <lineage>
        <taxon>Eukaryota</taxon>
        <taxon>Metazoa</taxon>
        <taxon>Chordata</taxon>
        <taxon>Craniata</taxon>
        <taxon>Vertebrata</taxon>
        <taxon>Euteleostomi</taxon>
        <taxon>Actinopterygii</taxon>
        <taxon>Neopterygii</taxon>
        <taxon>Teleostei</taxon>
        <taxon>Ostariophysi</taxon>
        <taxon>Cypriniformes</taxon>
        <taxon>Cyprinidae</taxon>
        <taxon>Labeoninae</taxon>
        <taxon>Labeonini</taxon>
        <taxon>Cirrhinus</taxon>
    </lineage>
</organism>
<dbReference type="Proteomes" id="UP001187343">
    <property type="component" value="Unassembled WGS sequence"/>
</dbReference>
<evidence type="ECO:0000313" key="1">
    <source>
        <dbReference type="EMBL" id="KAK2881009.1"/>
    </source>
</evidence>
<sequence length="71" mass="7427">MNCILGKSTAGLIFTSRGQTIPLAEQPGAASVSAADLHASALCWLANVPERLCGCCLDCVTELLRPIARLN</sequence>
<keyword evidence="2" id="KW-1185">Reference proteome</keyword>
<gene>
    <name evidence="1" type="ORF">Q8A67_018277</name>
</gene>
<dbReference type="AlphaFoldDB" id="A0AA88TIU4"/>
<comment type="caution">
    <text evidence="1">The sequence shown here is derived from an EMBL/GenBank/DDBJ whole genome shotgun (WGS) entry which is preliminary data.</text>
</comment>
<evidence type="ECO:0000313" key="2">
    <source>
        <dbReference type="Proteomes" id="UP001187343"/>
    </source>
</evidence>
<reference evidence="1" key="1">
    <citation type="submission" date="2023-08" db="EMBL/GenBank/DDBJ databases">
        <title>Chromosome-level Genome Assembly of mud carp (Cirrhinus molitorella).</title>
        <authorList>
            <person name="Liu H."/>
        </authorList>
    </citation>
    <scope>NUCLEOTIDE SEQUENCE</scope>
    <source>
        <strain evidence="1">Prfri</strain>
        <tissue evidence="1">Muscle</tissue>
    </source>
</reference>
<protein>
    <submittedName>
        <fullName evidence="1">Uncharacterized protein</fullName>
    </submittedName>
</protein>
<name>A0AA88TIU4_9TELE</name>
<dbReference type="EMBL" id="JAUYZG010000018">
    <property type="protein sequence ID" value="KAK2881009.1"/>
    <property type="molecule type" value="Genomic_DNA"/>
</dbReference>